<evidence type="ECO:0000313" key="3">
    <source>
        <dbReference type="EMBL" id="AEH07720.1"/>
    </source>
</evidence>
<dbReference type="PANTHER" id="PTHR43384:SF14">
    <property type="entry name" value="ESX-1 SECRETION-ASSOCIATED PROTEIN ESPI"/>
    <property type="match status" value="1"/>
</dbReference>
<dbReference type="KEGG" id="fsy:FsymDg_0144"/>
<dbReference type="HOGENOM" id="CLU_318792_0_0_11"/>
<organism evidence="3 4">
    <name type="scientific">Candidatus Protofrankia datiscae</name>
    <dbReference type="NCBI Taxonomy" id="2716812"/>
    <lineage>
        <taxon>Bacteria</taxon>
        <taxon>Bacillati</taxon>
        <taxon>Actinomycetota</taxon>
        <taxon>Actinomycetes</taxon>
        <taxon>Frankiales</taxon>
        <taxon>Frankiaceae</taxon>
        <taxon>Protofrankia</taxon>
    </lineage>
</organism>
<feature type="compositionally biased region" description="Low complexity" evidence="1">
    <location>
        <begin position="227"/>
        <end position="255"/>
    </location>
</feature>
<feature type="compositionally biased region" description="Basic and acidic residues" evidence="1">
    <location>
        <begin position="332"/>
        <end position="361"/>
    </location>
</feature>
<dbReference type="Pfam" id="PF01656">
    <property type="entry name" value="CbiA"/>
    <property type="match status" value="1"/>
</dbReference>
<proteinExistence type="predicted"/>
<name>F8B1W2_9ACTN</name>
<dbReference type="GO" id="GO:0005829">
    <property type="term" value="C:cytosol"/>
    <property type="evidence" value="ECO:0007669"/>
    <property type="project" value="TreeGrafter"/>
</dbReference>
<keyword evidence="4" id="KW-1185">Reference proteome</keyword>
<dbReference type="GO" id="GO:0051782">
    <property type="term" value="P:negative regulation of cell division"/>
    <property type="evidence" value="ECO:0007669"/>
    <property type="project" value="TreeGrafter"/>
</dbReference>
<gene>
    <name evidence="3" type="ordered locus">FsymDg_0144</name>
</gene>
<dbReference type="InterPro" id="IPR027417">
    <property type="entry name" value="P-loop_NTPase"/>
</dbReference>
<feature type="compositionally biased region" description="Polar residues" evidence="1">
    <location>
        <begin position="19"/>
        <end position="37"/>
    </location>
</feature>
<reference evidence="3 4" key="1">
    <citation type="submission" date="2011-05" db="EMBL/GenBank/DDBJ databases">
        <title>Complete sequence of chromosome of Frankia symbiont of Datisca glomerata.</title>
        <authorList>
            <consortium name="US DOE Joint Genome Institute"/>
            <person name="Lucas S."/>
            <person name="Han J."/>
            <person name="Lapidus A."/>
            <person name="Cheng J.-F."/>
            <person name="Goodwin L."/>
            <person name="Pitluck S."/>
            <person name="Peters L."/>
            <person name="Mikhailova N."/>
            <person name="Chertkov O."/>
            <person name="Teshima H."/>
            <person name="Han C."/>
            <person name="Tapia R."/>
            <person name="Land M."/>
            <person name="Hauser L."/>
            <person name="Kyrpides N."/>
            <person name="Ivanova N."/>
            <person name="Pagani I."/>
            <person name="Berry A."/>
            <person name="Pawlowski K."/>
            <person name="Persson T."/>
            <person name="Vanden Heuvel B."/>
            <person name="Benson D."/>
            <person name="Woyke T."/>
        </authorList>
    </citation>
    <scope>NUCLEOTIDE SEQUENCE [LARGE SCALE GENOMIC DNA]</scope>
    <source>
        <strain evidence="4">4085684</strain>
    </source>
</reference>
<dbReference type="SUPFAM" id="SSF52540">
    <property type="entry name" value="P-loop containing nucleoside triphosphate hydrolases"/>
    <property type="match status" value="1"/>
</dbReference>
<dbReference type="EMBL" id="CP002801">
    <property type="protein sequence ID" value="AEH07720.1"/>
    <property type="molecule type" value="Genomic_DNA"/>
</dbReference>
<feature type="region of interest" description="Disordered" evidence="1">
    <location>
        <begin position="879"/>
        <end position="912"/>
    </location>
</feature>
<dbReference type="AlphaFoldDB" id="F8B1W2"/>
<dbReference type="GO" id="GO:0016887">
    <property type="term" value="F:ATP hydrolysis activity"/>
    <property type="evidence" value="ECO:0007669"/>
    <property type="project" value="TreeGrafter"/>
</dbReference>
<dbReference type="PANTHER" id="PTHR43384">
    <property type="entry name" value="SEPTUM SITE-DETERMINING PROTEIN MIND HOMOLOG, CHLOROPLASTIC-RELATED"/>
    <property type="match status" value="1"/>
</dbReference>
<feature type="compositionally biased region" description="Low complexity" evidence="1">
    <location>
        <begin position="553"/>
        <end position="564"/>
    </location>
</feature>
<feature type="compositionally biased region" description="Pro residues" evidence="1">
    <location>
        <begin position="73"/>
        <end position="94"/>
    </location>
</feature>
<feature type="domain" description="CobQ/CobB/MinD/ParA nucleotide binding" evidence="2">
    <location>
        <begin position="636"/>
        <end position="847"/>
    </location>
</feature>
<evidence type="ECO:0000256" key="1">
    <source>
        <dbReference type="SAM" id="MobiDB-lite"/>
    </source>
</evidence>
<feature type="compositionally biased region" description="Pro residues" evidence="1">
    <location>
        <begin position="408"/>
        <end position="428"/>
    </location>
</feature>
<feature type="compositionally biased region" description="Low complexity" evidence="1">
    <location>
        <begin position="293"/>
        <end position="306"/>
    </location>
</feature>
<feature type="region of interest" description="Disordered" evidence="1">
    <location>
        <begin position="1"/>
        <end position="578"/>
    </location>
</feature>
<feature type="compositionally biased region" description="Low complexity" evidence="1">
    <location>
        <begin position="114"/>
        <end position="129"/>
    </location>
</feature>
<dbReference type="eggNOG" id="COG0455">
    <property type="taxonomic scope" value="Bacteria"/>
</dbReference>
<dbReference type="InterPro" id="IPR002586">
    <property type="entry name" value="CobQ/CobB/MinD/ParA_Nub-bd_dom"/>
</dbReference>
<feature type="compositionally biased region" description="Basic and acidic residues" evidence="1">
    <location>
        <begin position="533"/>
        <end position="545"/>
    </location>
</feature>
<dbReference type="Proteomes" id="UP000001549">
    <property type="component" value="Chromosome"/>
</dbReference>
<dbReference type="GO" id="GO:0005524">
    <property type="term" value="F:ATP binding"/>
    <property type="evidence" value="ECO:0007669"/>
    <property type="project" value="TreeGrafter"/>
</dbReference>
<feature type="compositionally biased region" description="Polar residues" evidence="1">
    <location>
        <begin position="495"/>
        <end position="506"/>
    </location>
</feature>
<dbReference type="STRING" id="656024.FsymDg_0144"/>
<accession>F8B1W2</accession>
<dbReference type="Gene3D" id="3.40.50.300">
    <property type="entry name" value="P-loop containing nucleotide triphosphate hydrolases"/>
    <property type="match status" value="1"/>
</dbReference>
<evidence type="ECO:0000259" key="2">
    <source>
        <dbReference type="Pfam" id="PF01656"/>
    </source>
</evidence>
<protein>
    <submittedName>
        <fullName evidence="3">Chromosome partitioning ATPase-like protein</fullName>
    </submittedName>
</protein>
<sequence>MSPSSSRSYPPPDPVESGNEPSNGTSYTRETSYTVQPRQEPGRWAGTTGDPQLMNGRTPPRTGVNGSPGTGPAGPPPVPPPPSPSRATPPPVAPPGGERGFDPLTSAWPEVAYRSSSSWRSPGPSRPASDGVPGGFAVVDRYTATDDVAAGPSAAGGGTAGRPPADRPVVGGTGPRDAGGDAAGSWSRPSTNPLVDPWGPQVGGGPRPAPPASPISASTPPAPSTPSPISARSLSTPSTPSVSTAPSASTVSLPPSGLPPSSAPGVSVSGLTQDITGTGAAGAGTPPVPNAPAPTAAASNAPVANGRPWSEPPTYDPLFDQDTFTSVPPPSGDRRTRAVPFRHEERPGEARRPPEPPDVGHNHAAPLPGQNHPEQDQRGQEQGPWGRGQQDRDQPPHTPASTQHPAAVAPPPPAAVAPPPPAAEPPSGPSTAPFPTAPGGDPLFPDDERPRGGHQPEPGLPFPGPAGTAFPYPDSPYPSTEYPAPPPSPRPAASGQQNSRRPSDNNFHVAGDPAGRNSQRPPDNDFQVTGVPAERDNRESPDSDSRAPGPEFGPTATGNPGNPGEPKRPATDDGTSGRLMTSALLPARPAVPTRGWRRVLFRVSGGKINPGPSADEARHRLLVEHIGAPLNDCHRIAVMSLKGGVGKTTTTVGLGSTLASLRGDRIVAIDANPDRGTLGAKVPRTSENTVRDLLDNADSVSRYVDVRRYLSQAASRLEVLASANAPELSQAFTDTDYIAVDGILERYHSILLTDCGTGMLHSAMPAILELADTLVIVSSSSADGGSSASATLDWLDAHGYTAQVKNAVMVISTFPVNRESVDLDALEQHFAARTRRVVRVPYDPHLAVGGNIILEEMRKATRKAFLEIAGAVAERFGLESQKPPGQASGTPVAARIPARPLEPVEEVRQQIR</sequence>
<dbReference type="InterPro" id="IPR050625">
    <property type="entry name" value="ParA/MinD_ATPase"/>
</dbReference>
<dbReference type="GO" id="GO:0009898">
    <property type="term" value="C:cytoplasmic side of plasma membrane"/>
    <property type="evidence" value="ECO:0007669"/>
    <property type="project" value="TreeGrafter"/>
</dbReference>
<evidence type="ECO:0000313" key="4">
    <source>
        <dbReference type="Proteomes" id="UP000001549"/>
    </source>
</evidence>